<dbReference type="GO" id="GO:0006310">
    <property type="term" value="P:DNA recombination"/>
    <property type="evidence" value="ECO:0007669"/>
    <property type="project" value="UniProtKB-KW"/>
</dbReference>
<dbReference type="Pfam" id="PF00154">
    <property type="entry name" value="RecA_N"/>
    <property type="match status" value="1"/>
</dbReference>
<feature type="domain" description="RecA-like N-terminal" evidence="8">
    <location>
        <begin position="49"/>
        <end position="209"/>
    </location>
</feature>
<evidence type="ECO:0000313" key="11">
    <source>
        <dbReference type="Proteomes" id="UP000734854"/>
    </source>
</evidence>
<feature type="compositionally biased region" description="Basic and acidic residues" evidence="7">
    <location>
        <begin position="692"/>
        <end position="701"/>
    </location>
</feature>
<comment type="caution">
    <text evidence="10">The sequence shown here is derived from an EMBL/GenBank/DDBJ whole genome shotgun (WGS) entry which is preliminary data.</text>
</comment>
<dbReference type="GO" id="GO:0005524">
    <property type="term" value="F:ATP binding"/>
    <property type="evidence" value="ECO:0007669"/>
    <property type="project" value="UniProtKB-KW"/>
</dbReference>
<dbReference type="Gene3D" id="3.40.50.300">
    <property type="entry name" value="P-loop containing nucleotide triphosphate hydrolases"/>
    <property type="match status" value="1"/>
</dbReference>
<evidence type="ECO:0000259" key="9">
    <source>
        <dbReference type="Pfam" id="PF03024"/>
    </source>
</evidence>
<evidence type="ECO:0000313" key="10">
    <source>
        <dbReference type="EMBL" id="KAG6491477.1"/>
    </source>
</evidence>
<sequence length="707" mass="77639">MDRNRTLRERKEAETRGRRRATATAVEEAPLERQSAPTAAIKGLKKSPIQMDLNLGSIMSLGHSNVPREVPVISTGSFALDMALGIGGLPKGHVVEIYGPEASGKLHLPFHVIAESQKIGGYCAFVDAEHALDPTLAESVGVKTDNLLLPQPDCGEQAFCLVDILIRSGAVDVVVVAALVSKSELDGEMGDAHIALQARLMSQSLRKLTQPTGLCVSPGGRFPTFSTEGKPPIRVSKGPKDLALCRIFRQKTCCDVTQTYPALLLIRRLASSGEASQECLHLWELLECSICDPRTGVQPGPPLICSTFCDMGFQACSSAYFSIDVKSQALLPCGLSDIICGKASEWVSNGTELCRRAGFLVQQDWQRVQWLDVPFCYGGKASLESISDSWKYPDSRSPEVFWQRVREMPTREKIFWAVGGMLSPSLSTDEELTPKYYFEMAFMLWGDISVAWVLDSQSTGLCVSPGGRFPTFATEGKPPRRVSKGPKDLALCRIFRQKTCCDVTQTYPALLLIRRLASSGEASQECLHLWELLECSICDPRTGVQPGPPLICSTFCDMVFQACSSAYFSIDVKSQALLPCGSSDIICGKASEWVSNGTELCRRAGFLVQQDWQRVQWLDEPFCYGGKASLESISDSWKSPDSRSPEDFRQWAREMPIREKVFWAVGGMVLTAGLLLQEEKLLAPSEASSHPSHYEKARSEDQTAAFG</sequence>
<dbReference type="PRINTS" id="PR00142">
    <property type="entry name" value="RECA"/>
</dbReference>
<dbReference type="EMBL" id="JACMSC010000014">
    <property type="protein sequence ID" value="KAG6491477.1"/>
    <property type="molecule type" value="Genomic_DNA"/>
</dbReference>
<keyword evidence="5" id="KW-1015">Disulfide bond</keyword>
<keyword evidence="2" id="KW-0732">Signal</keyword>
<protein>
    <recommendedName>
        <fullName evidence="12">Protein RecA</fullName>
    </recommendedName>
</protein>
<dbReference type="Proteomes" id="UP000734854">
    <property type="component" value="Unassembled WGS sequence"/>
</dbReference>
<feature type="domain" description="Folate receptor-like" evidence="9">
    <location>
        <begin position="484"/>
        <end position="603"/>
    </location>
</feature>
<evidence type="ECO:0000256" key="1">
    <source>
        <dbReference type="ARBA" id="ARBA00009391"/>
    </source>
</evidence>
<feature type="region of interest" description="Disordered" evidence="7">
    <location>
        <begin position="1"/>
        <end position="34"/>
    </location>
</feature>
<reference evidence="10 11" key="1">
    <citation type="submission" date="2020-08" db="EMBL/GenBank/DDBJ databases">
        <title>Plant Genome Project.</title>
        <authorList>
            <person name="Zhang R.-G."/>
        </authorList>
    </citation>
    <scope>NUCLEOTIDE SEQUENCE [LARGE SCALE GENOMIC DNA]</scope>
    <source>
        <tissue evidence="10">Rhizome</tissue>
    </source>
</reference>
<feature type="domain" description="Folate receptor-like" evidence="9">
    <location>
        <begin position="239"/>
        <end position="356"/>
    </location>
</feature>
<dbReference type="InterPro" id="IPR018143">
    <property type="entry name" value="Folate_rcpt-like"/>
</dbReference>
<dbReference type="PANTHER" id="PTHR37390:SF1">
    <property type="entry name" value="FOLATE-BINDING PROTEIN 1"/>
    <property type="match status" value="1"/>
</dbReference>
<proteinExistence type="inferred from homology"/>
<name>A0A8J5KUP0_ZINOF</name>
<keyword evidence="4" id="KW-0067">ATP-binding</keyword>
<gene>
    <name evidence="10" type="ORF">ZIOFF_052828</name>
</gene>
<evidence type="ECO:0000256" key="4">
    <source>
        <dbReference type="ARBA" id="ARBA00022840"/>
    </source>
</evidence>
<dbReference type="PANTHER" id="PTHR37390">
    <property type="entry name" value="OS02G0592500 PROTEIN"/>
    <property type="match status" value="1"/>
</dbReference>
<dbReference type="InterPro" id="IPR053305">
    <property type="entry name" value="Folate-binding_rcpt-like"/>
</dbReference>
<evidence type="ECO:0000256" key="6">
    <source>
        <dbReference type="ARBA" id="ARBA00023172"/>
    </source>
</evidence>
<dbReference type="InterPro" id="IPR049428">
    <property type="entry name" value="RecA-like_N"/>
</dbReference>
<dbReference type="InterPro" id="IPR013765">
    <property type="entry name" value="DNA_recomb/repair_RecA"/>
</dbReference>
<evidence type="ECO:0000256" key="2">
    <source>
        <dbReference type="ARBA" id="ARBA00022729"/>
    </source>
</evidence>
<dbReference type="InterPro" id="IPR027417">
    <property type="entry name" value="P-loop_NTPase"/>
</dbReference>
<evidence type="ECO:0000256" key="7">
    <source>
        <dbReference type="SAM" id="MobiDB-lite"/>
    </source>
</evidence>
<keyword evidence="3" id="KW-0547">Nucleotide-binding</keyword>
<organism evidence="10 11">
    <name type="scientific">Zingiber officinale</name>
    <name type="common">Ginger</name>
    <name type="synonym">Amomum zingiber</name>
    <dbReference type="NCBI Taxonomy" id="94328"/>
    <lineage>
        <taxon>Eukaryota</taxon>
        <taxon>Viridiplantae</taxon>
        <taxon>Streptophyta</taxon>
        <taxon>Embryophyta</taxon>
        <taxon>Tracheophyta</taxon>
        <taxon>Spermatophyta</taxon>
        <taxon>Magnoliopsida</taxon>
        <taxon>Liliopsida</taxon>
        <taxon>Zingiberales</taxon>
        <taxon>Zingiberaceae</taxon>
        <taxon>Zingiber</taxon>
    </lineage>
</organism>
<feature type="region of interest" description="Disordered" evidence="7">
    <location>
        <begin position="685"/>
        <end position="707"/>
    </location>
</feature>
<dbReference type="AlphaFoldDB" id="A0A8J5KUP0"/>
<evidence type="ECO:0008006" key="12">
    <source>
        <dbReference type="Google" id="ProtNLM"/>
    </source>
</evidence>
<keyword evidence="6" id="KW-0233">DNA recombination</keyword>
<dbReference type="Pfam" id="PF03024">
    <property type="entry name" value="Folate_rec"/>
    <property type="match status" value="2"/>
</dbReference>
<dbReference type="GO" id="GO:0006281">
    <property type="term" value="P:DNA repair"/>
    <property type="evidence" value="ECO:0007669"/>
    <property type="project" value="InterPro"/>
</dbReference>
<accession>A0A8J5KUP0</accession>
<keyword evidence="11" id="KW-1185">Reference proteome</keyword>
<evidence type="ECO:0000256" key="3">
    <source>
        <dbReference type="ARBA" id="ARBA00022741"/>
    </source>
</evidence>
<dbReference type="SUPFAM" id="SSF52540">
    <property type="entry name" value="P-loop containing nucleoside triphosphate hydrolases"/>
    <property type="match status" value="1"/>
</dbReference>
<comment type="similarity">
    <text evidence="1">Belongs to the RecA family.</text>
</comment>
<evidence type="ECO:0000256" key="5">
    <source>
        <dbReference type="ARBA" id="ARBA00023157"/>
    </source>
</evidence>
<feature type="compositionally biased region" description="Basic and acidic residues" evidence="7">
    <location>
        <begin position="1"/>
        <end position="16"/>
    </location>
</feature>
<dbReference type="GO" id="GO:0003697">
    <property type="term" value="F:single-stranded DNA binding"/>
    <property type="evidence" value="ECO:0007669"/>
    <property type="project" value="InterPro"/>
</dbReference>
<evidence type="ECO:0000259" key="8">
    <source>
        <dbReference type="Pfam" id="PF00154"/>
    </source>
</evidence>